<evidence type="ECO:0000313" key="2">
    <source>
        <dbReference type="EMBL" id="RIA89405.1"/>
    </source>
</evidence>
<reference evidence="2 3" key="1">
    <citation type="submission" date="2018-06" db="EMBL/GenBank/DDBJ databases">
        <title>Comparative genomics reveals the genomic features of Rhizophagus irregularis, R. cerebriforme, R. diaphanum and Gigaspora rosea, and their symbiotic lifestyle signature.</title>
        <authorList>
            <person name="Morin E."/>
            <person name="San Clemente H."/>
            <person name="Chen E.C.H."/>
            <person name="De La Providencia I."/>
            <person name="Hainaut M."/>
            <person name="Kuo A."/>
            <person name="Kohler A."/>
            <person name="Murat C."/>
            <person name="Tang N."/>
            <person name="Roy S."/>
            <person name="Loubradou J."/>
            <person name="Henrissat B."/>
            <person name="Grigoriev I.V."/>
            <person name="Corradi N."/>
            <person name="Roux C."/>
            <person name="Martin F.M."/>
        </authorList>
    </citation>
    <scope>NUCLEOTIDE SEQUENCE [LARGE SCALE GENOMIC DNA]</scope>
    <source>
        <strain evidence="2 3">DAOM 227022</strain>
    </source>
</reference>
<keyword evidence="3" id="KW-1185">Reference proteome</keyword>
<proteinExistence type="predicted"/>
<dbReference type="OrthoDB" id="2426352at2759"/>
<name>A0A397SZJ2_9GLOM</name>
<sequence length="328" mass="36753">MSQDLNLVTQPCNSMSSKENLYSELDSKCKKDVDKLKQELFTLELPSQASQHLAQLYDKAFDAEDEVLQSVLNHVTEISETTDSRKNLPEINASTTPKPAKVSVSTASIFSSHGSNSSGDSSKISVNISSVSQHFPSLSLSNNSERDERFNLNSSTFCLLCNGDHKEEMLFIRITTIWSNLKQKISDELFARVTRIINDLDTKNNTLEIKNIFSKLTAEINTKITNELFACLSEVNSTFTVELVKNNNELNKKLTAKIAKINSCDTGYISDVQKIFNNEEIETLDYAFGTVGHEIHQLSGDKIGKGTVKSFYYGQRDSKFNIVMSIMR</sequence>
<dbReference type="Proteomes" id="UP000265703">
    <property type="component" value="Unassembled WGS sequence"/>
</dbReference>
<feature type="region of interest" description="Disordered" evidence="1">
    <location>
        <begin position="79"/>
        <end position="99"/>
    </location>
</feature>
<accession>A0A397SZJ2</accession>
<dbReference type="EMBL" id="QKYT01000220">
    <property type="protein sequence ID" value="RIA89405.1"/>
    <property type="molecule type" value="Genomic_DNA"/>
</dbReference>
<dbReference type="AlphaFoldDB" id="A0A397SZJ2"/>
<organism evidence="2 3">
    <name type="scientific">Glomus cerebriforme</name>
    <dbReference type="NCBI Taxonomy" id="658196"/>
    <lineage>
        <taxon>Eukaryota</taxon>
        <taxon>Fungi</taxon>
        <taxon>Fungi incertae sedis</taxon>
        <taxon>Mucoromycota</taxon>
        <taxon>Glomeromycotina</taxon>
        <taxon>Glomeromycetes</taxon>
        <taxon>Glomerales</taxon>
        <taxon>Glomeraceae</taxon>
        <taxon>Glomus</taxon>
    </lineage>
</organism>
<evidence type="ECO:0000256" key="1">
    <source>
        <dbReference type="SAM" id="MobiDB-lite"/>
    </source>
</evidence>
<evidence type="ECO:0000313" key="3">
    <source>
        <dbReference type="Proteomes" id="UP000265703"/>
    </source>
</evidence>
<comment type="caution">
    <text evidence="2">The sequence shown here is derived from an EMBL/GenBank/DDBJ whole genome shotgun (WGS) entry which is preliminary data.</text>
</comment>
<protein>
    <submittedName>
        <fullName evidence="2">Uncharacterized protein</fullName>
    </submittedName>
</protein>
<gene>
    <name evidence="2" type="ORF">C1645_824861</name>
</gene>